<dbReference type="InterPro" id="IPR052343">
    <property type="entry name" value="Retrotransposon-Effector_Assoc"/>
</dbReference>
<protein>
    <submittedName>
        <fullName evidence="5">Protein LAZ1</fullName>
    </submittedName>
</protein>
<organism evidence="5 6">
    <name type="scientific">Tanacetum coccineum</name>
    <dbReference type="NCBI Taxonomy" id="301880"/>
    <lineage>
        <taxon>Eukaryota</taxon>
        <taxon>Viridiplantae</taxon>
        <taxon>Streptophyta</taxon>
        <taxon>Embryophyta</taxon>
        <taxon>Tracheophyta</taxon>
        <taxon>Spermatophyta</taxon>
        <taxon>Magnoliopsida</taxon>
        <taxon>eudicotyledons</taxon>
        <taxon>Gunneridae</taxon>
        <taxon>Pentapetalae</taxon>
        <taxon>asterids</taxon>
        <taxon>campanulids</taxon>
        <taxon>Asterales</taxon>
        <taxon>Asteraceae</taxon>
        <taxon>Asteroideae</taxon>
        <taxon>Anthemideae</taxon>
        <taxon>Anthemidinae</taxon>
        <taxon>Tanacetum</taxon>
    </lineage>
</organism>
<feature type="coiled-coil region" evidence="2">
    <location>
        <begin position="258"/>
        <end position="306"/>
    </location>
</feature>
<evidence type="ECO:0000313" key="6">
    <source>
        <dbReference type="Proteomes" id="UP001151760"/>
    </source>
</evidence>
<dbReference type="EMBL" id="BQNB010017978">
    <property type="protein sequence ID" value="GJT69326.1"/>
    <property type="molecule type" value="Genomic_DNA"/>
</dbReference>
<reference evidence="5" key="1">
    <citation type="journal article" date="2022" name="Int. J. Mol. Sci.">
        <title>Draft Genome of Tanacetum Coccineum: Genomic Comparison of Closely Related Tanacetum-Family Plants.</title>
        <authorList>
            <person name="Yamashiro T."/>
            <person name="Shiraishi A."/>
            <person name="Nakayama K."/>
            <person name="Satake H."/>
        </authorList>
    </citation>
    <scope>NUCLEOTIDE SEQUENCE</scope>
</reference>
<dbReference type="InterPro" id="IPR001878">
    <property type="entry name" value="Znf_CCHC"/>
</dbReference>
<evidence type="ECO:0000313" key="5">
    <source>
        <dbReference type="EMBL" id="GJT69326.1"/>
    </source>
</evidence>
<gene>
    <name evidence="5" type="ORF">Tco_1028612</name>
</gene>
<evidence type="ECO:0000256" key="2">
    <source>
        <dbReference type="SAM" id="Coils"/>
    </source>
</evidence>
<reference evidence="5" key="2">
    <citation type="submission" date="2022-01" db="EMBL/GenBank/DDBJ databases">
        <authorList>
            <person name="Yamashiro T."/>
            <person name="Shiraishi A."/>
            <person name="Satake H."/>
            <person name="Nakayama K."/>
        </authorList>
    </citation>
    <scope>NUCLEOTIDE SEQUENCE</scope>
</reference>
<evidence type="ECO:0000256" key="3">
    <source>
        <dbReference type="SAM" id="MobiDB-lite"/>
    </source>
</evidence>
<dbReference type="Proteomes" id="UP001151760">
    <property type="component" value="Unassembled WGS sequence"/>
</dbReference>
<feature type="compositionally biased region" description="Basic residues" evidence="3">
    <location>
        <begin position="816"/>
        <end position="835"/>
    </location>
</feature>
<accession>A0ABQ5G1C9</accession>
<keyword evidence="6" id="KW-1185">Reference proteome</keyword>
<dbReference type="PANTHER" id="PTHR46890:SF48">
    <property type="entry name" value="RNA-DIRECTED DNA POLYMERASE"/>
    <property type="match status" value="1"/>
</dbReference>
<dbReference type="PROSITE" id="PS50158">
    <property type="entry name" value="ZF_CCHC"/>
    <property type="match status" value="1"/>
</dbReference>
<evidence type="ECO:0000259" key="4">
    <source>
        <dbReference type="PROSITE" id="PS50158"/>
    </source>
</evidence>
<proteinExistence type="predicted"/>
<keyword evidence="1" id="KW-0863">Zinc-finger</keyword>
<feature type="region of interest" description="Disordered" evidence="3">
    <location>
        <begin position="798"/>
        <end position="862"/>
    </location>
</feature>
<keyword evidence="1" id="KW-0862">Zinc</keyword>
<dbReference type="PANTHER" id="PTHR46890">
    <property type="entry name" value="NON-LTR RETROLELEMENT REVERSE TRANSCRIPTASE-LIKE PROTEIN-RELATED"/>
    <property type="match status" value="1"/>
</dbReference>
<sequence>MWYQSLGALDLGSQVEFHREIHDLNFRGSSCKNLFVLSSSNRGRLLGFTDLMRQKNKRMKQEGLIQHYGILEDLKSNSNNEGLESDSEWELKKASHQVGDDLGAGVSVKTQFISFKVLFLPAVGQHPKGLHLLHKYFYNVGVSSQAKASFKKDIPKPHLGSYSSYIQSDSKQHQLLLTALLMKAKSDENACAFDKRKLNVSIATILAFCTGSASLKVQIGGQINWVEQTTDEELNHALMAFTVNNEVSMCSKLCLDSYNALQAKYDELQSEFGTQEAALVAHKLAVKKLESQLKASHKQQSSLNEKLNFQANQIFEKDEKLKKYRRIGMKAVKDKDVLQKIVDSWFASSKNLWKLVDCGMSSTVKMGLGYGIKSNAEVLGYEEEISRVNGSSGTVTDHSVNDDSIPIPYSEHVSISTQKTQSQVSTPPQINWNQRMERELGAGYSFERKPCFVCGSRSHLIKDCDYYEKKMAREAAFKSTRVVHAKCTAARPSQDCVWRKTTPHSNTNSGPTPDSYVHDHPLKHMEHRGIFDSGCSGHMTGNRAHLEDYQELSKVGSVTFGGSKGSISGKVLTDSEDEEPEAHASGEEQEEEISPNTLEAAKTLSKVASLKSRSIDKGRRYKRRKESTGKKVVSSLDFQEDNTGAEKINTAGEVNAASIEVNTASKVNTGSIELNTVIEQDSTAGENKGQREGKAPMLKKRDAEQIHLDALLHKDVQKKNDLTGNKETKKLLVQFEAQLYQMRLDLSRAKLGSHKQSYHRACFGSELQGQDIAKERLPSFGPISFEATKDRLKNFGEELQTMTPKRPKEDKESKQKIRTTRSLQNRRKQIARKGMHTSMDENVSDDSDKVDEQEETNTEPLSTDSIWSEIEQQKIVSWRYYDTSRVHCLNLESMDVYLLSDRNIHFPDEAMHVKLVHKDSKQMIFVLFIYAANLPTDRRTLWSDLGAHKQVVRNLPWVLMGDFNVALNLEDYHSGPSVMSPPMIEFSIGGLSFSSFNRKRRLIAEAFVLHYEKFLGCSMDYDNINSNELFLKKVSNVANSNMVHPISDEEIKRAMFDIGNDKAPRPDRYKFAFFKKVRDIVGIEVCAVVRDFFINGQILKEINHIFLALIPKIPTPIKITDYWLISCCNVIYKCISKIITNRIIEGVKDVVSVNQSTFISGRNISDNILITQELMHNYHCKIGPPRCAFKVDIQKAYDTVDWRFLGRILKEFGFHRTMIKWTMDCVTSTSFSISLNGDVHGFFKGKRGLRQGDCNTPKNTTMQRNTTWGATSKYPKKKTSARYKERPPKMYRCKTISLI</sequence>
<comment type="caution">
    <text evidence="5">The sequence shown here is derived from an EMBL/GenBank/DDBJ whole genome shotgun (WGS) entry which is preliminary data.</text>
</comment>
<dbReference type="InterPro" id="IPR000477">
    <property type="entry name" value="RT_dom"/>
</dbReference>
<dbReference type="Pfam" id="PF00078">
    <property type="entry name" value="RVT_1"/>
    <property type="match status" value="1"/>
</dbReference>
<dbReference type="InterPro" id="IPR036691">
    <property type="entry name" value="Endo/exonu/phosph_ase_sf"/>
</dbReference>
<keyword evidence="2" id="KW-0175">Coiled coil</keyword>
<feature type="compositionally biased region" description="Acidic residues" evidence="3">
    <location>
        <begin position="842"/>
        <end position="857"/>
    </location>
</feature>
<name>A0ABQ5G1C9_9ASTR</name>
<feature type="compositionally biased region" description="Basic and acidic residues" evidence="3">
    <location>
        <begin position="806"/>
        <end position="815"/>
    </location>
</feature>
<dbReference type="SUPFAM" id="SSF56219">
    <property type="entry name" value="DNase I-like"/>
    <property type="match status" value="1"/>
</dbReference>
<feature type="region of interest" description="Disordered" evidence="3">
    <location>
        <begin position="611"/>
        <end position="632"/>
    </location>
</feature>
<evidence type="ECO:0000256" key="1">
    <source>
        <dbReference type="PROSITE-ProRule" id="PRU00047"/>
    </source>
</evidence>
<feature type="region of interest" description="Disordered" evidence="3">
    <location>
        <begin position="565"/>
        <end position="596"/>
    </location>
</feature>
<feature type="domain" description="CCHC-type" evidence="4">
    <location>
        <begin position="451"/>
        <end position="464"/>
    </location>
</feature>
<keyword evidence="1" id="KW-0479">Metal-binding</keyword>